<feature type="compositionally biased region" description="Polar residues" evidence="10">
    <location>
        <begin position="75"/>
        <end position="90"/>
    </location>
</feature>
<dbReference type="AlphaFoldDB" id="A0A175VVV4"/>
<evidence type="ECO:0000256" key="8">
    <source>
        <dbReference type="ARBA" id="ARBA00039490"/>
    </source>
</evidence>
<comment type="caution">
    <text evidence="12">The sequence shown here is derived from an EMBL/GenBank/DDBJ whole genome shotgun (WGS) entry which is preliminary data.</text>
</comment>
<dbReference type="GO" id="GO:0008270">
    <property type="term" value="F:zinc ion binding"/>
    <property type="evidence" value="ECO:0007669"/>
    <property type="project" value="UniProtKB-KW"/>
</dbReference>
<proteinExistence type="inferred from homology"/>
<evidence type="ECO:0000256" key="7">
    <source>
        <dbReference type="ARBA" id="ARBA00038089"/>
    </source>
</evidence>
<dbReference type="SMART" id="SM00355">
    <property type="entry name" value="ZnF_C2H2"/>
    <property type="match status" value="2"/>
</dbReference>
<organism evidence="12 13">
    <name type="scientific">Madurella mycetomatis</name>
    <dbReference type="NCBI Taxonomy" id="100816"/>
    <lineage>
        <taxon>Eukaryota</taxon>
        <taxon>Fungi</taxon>
        <taxon>Dikarya</taxon>
        <taxon>Ascomycota</taxon>
        <taxon>Pezizomycotina</taxon>
        <taxon>Sordariomycetes</taxon>
        <taxon>Sordariomycetidae</taxon>
        <taxon>Sordariales</taxon>
        <taxon>Sordariales incertae sedis</taxon>
        <taxon>Madurella</taxon>
    </lineage>
</organism>
<feature type="domain" description="C2H2-type" evidence="11">
    <location>
        <begin position="525"/>
        <end position="552"/>
    </location>
</feature>
<protein>
    <recommendedName>
        <fullName evidence="8">pH-response transcription factor pacC/RIM101</fullName>
    </recommendedName>
</protein>
<feature type="region of interest" description="Disordered" evidence="10">
    <location>
        <begin position="589"/>
        <end position="647"/>
    </location>
</feature>
<dbReference type="Pfam" id="PF00096">
    <property type="entry name" value="zf-C2H2"/>
    <property type="match status" value="1"/>
</dbReference>
<evidence type="ECO:0000256" key="5">
    <source>
        <dbReference type="ARBA" id="ARBA00022833"/>
    </source>
</evidence>
<dbReference type="PROSITE" id="PS00028">
    <property type="entry name" value="ZINC_FINGER_C2H2_1"/>
    <property type="match status" value="2"/>
</dbReference>
<dbReference type="InterPro" id="IPR036236">
    <property type="entry name" value="Znf_C2H2_sf"/>
</dbReference>
<evidence type="ECO:0000256" key="10">
    <source>
        <dbReference type="SAM" id="MobiDB-lite"/>
    </source>
</evidence>
<feature type="compositionally biased region" description="Low complexity" evidence="10">
    <location>
        <begin position="213"/>
        <end position="225"/>
    </location>
</feature>
<feature type="compositionally biased region" description="Polar residues" evidence="10">
    <location>
        <begin position="199"/>
        <end position="208"/>
    </location>
</feature>
<dbReference type="VEuPathDB" id="FungiDB:MMYC01_208402"/>
<dbReference type="GO" id="GO:0005634">
    <property type="term" value="C:nucleus"/>
    <property type="evidence" value="ECO:0007669"/>
    <property type="project" value="UniProtKB-SubCell"/>
</dbReference>
<feature type="region of interest" description="Disordered" evidence="10">
    <location>
        <begin position="199"/>
        <end position="225"/>
    </location>
</feature>
<evidence type="ECO:0000256" key="6">
    <source>
        <dbReference type="ARBA" id="ARBA00023242"/>
    </source>
</evidence>
<feature type="compositionally biased region" description="Basic and acidic residues" evidence="10">
    <location>
        <begin position="596"/>
        <end position="608"/>
    </location>
</feature>
<comment type="similarity">
    <text evidence="7">Belongs to the pacC/RIM101 family.</text>
</comment>
<keyword evidence="5" id="KW-0862">Zinc</keyword>
<keyword evidence="4 9" id="KW-0863">Zinc-finger</keyword>
<evidence type="ECO:0000313" key="12">
    <source>
        <dbReference type="EMBL" id="KXX75676.1"/>
    </source>
</evidence>
<evidence type="ECO:0000256" key="1">
    <source>
        <dbReference type="ARBA" id="ARBA00004123"/>
    </source>
</evidence>
<keyword evidence="2" id="KW-0479">Metal-binding</keyword>
<feature type="region of interest" description="Disordered" evidence="10">
    <location>
        <begin position="702"/>
        <end position="785"/>
    </location>
</feature>
<feature type="compositionally biased region" description="Polar residues" evidence="10">
    <location>
        <begin position="702"/>
        <end position="724"/>
    </location>
</feature>
<feature type="domain" description="C2H2-type" evidence="11">
    <location>
        <begin position="495"/>
        <end position="524"/>
    </location>
</feature>
<feature type="region of interest" description="Disordered" evidence="10">
    <location>
        <begin position="1"/>
        <end position="135"/>
    </location>
</feature>
<dbReference type="FunFam" id="3.30.160.60:FF:000340">
    <property type="entry name" value="zinc finger protein 473 isoform X1"/>
    <property type="match status" value="1"/>
</dbReference>
<gene>
    <name evidence="12" type="ORF">MMYC01_208402</name>
</gene>
<dbReference type="OrthoDB" id="3437960at2759"/>
<evidence type="ECO:0000256" key="3">
    <source>
        <dbReference type="ARBA" id="ARBA00022737"/>
    </source>
</evidence>
<feature type="region of interest" description="Disordered" evidence="10">
    <location>
        <begin position="285"/>
        <end position="317"/>
    </location>
</feature>
<evidence type="ECO:0000313" key="13">
    <source>
        <dbReference type="Proteomes" id="UP000078237"/>
    </source>
</evidence>
<feature type="region of interest" description="Disordered" evidence="10">
    <location>
        <begin position="397"/>
        <end position="455"/>
    </location>
</feature>
<dbReference type="Gene3D" id="3.30.160.60">
    <property type="entry name" value="Classic Zinc Finger"/>
    <property type="match status" value="3"/>
</dbReference>
<dbReference type="STRING" id="100816.A0A175VVV4"/>
<accession>A0A175VVV4</accession>
<feature type="compositionally biased region" description="Basic residues" evidence="10">
    <location>
        <begin position="13"/>
        <end position="24"/>
    </location>
</feature>
<dbReference type="EMBL" id="LCTW02000255">
    <property type="protein sequence ID" value="KXX75676.1"/>
    <property type="molecule type" value="Genomic_DNA"/>
</dbReference>
<dbReference type="InterPro" id="IPR050888">
    <property type="entry name" value="ZnF_C2H2-type_TF"/>
</dbReference>
<evidence type="ECO:0000259" key="11">
    <source>
        <dbReference type="PROSITE" id="PS50157"/>
    </source>
</evidence>
<dbReference type="FunFam" id="3.30.160.60:FF:000504">
    <property type="entry name" value="C2H2 transcription factor swi5"/>
    <property type="match status" value="1"/>
</dbReference>
<dbReference type="Proteomes" id="UP000078237">
    <property type="component" value="Unassembled WGS sequence"/>
</dbReference>
<dbReference type="SUPFAM" id="SSF57667">
    <property type="entry name" value="beta-beta-alpha zinc fingers"/>
    <property type="match status" value="2"/>
</dbReference>
<keyword evidence="13" id="KW-1185">Reference proteome</keyword>
<dbReference type="PANTHER" id="PTHR24406">
    <property type="entry name" value="TRANSCRIPTIONAL REPRESSOR CTCFL-RELATED"/>
    <property type="match status" value="1"/>
</dbReference>
<keyword evidence="3" id="KW-0677">Repeat</keyword>
<dbReference type="InterPro" id="IPR013087">
    <property type="entry name" value="Znf_C2H2_type"/>
</dbReference>
<keyword evidence="6" id="KW-0539">Nucleus</keyword>
<feature type="compositionally biased region" description="Low complexity" evidence="10">
    <location>
        <begin position="617"/>
        <end position="636"/>
    </location>
</feature>
<sequence length="901" mass="96872">MLSNPPPPSGLHFHPRQRHQHRRQNSTPSAFETVKIAPLPSFPQQQRSNVSHRRGLSLDTRRQQLTPTSATTTTRQDYTTVSIPTTNSGLATPPHHILREAQQQRTARPGPSQPTYNDDSDPFLLSPHVTPQHQRFADPLSGRAQMADMPGLSFESYIGAIDIIKNQTSFVGGMDGSRDFEFFGSDSAMSTPTFMTFPDSSPASTGQGWISEGETTSTQSRRGSRRISGGIMEKVARFEALGSGDASAQRPCTPADQIVNGAWGTPGPAAATKEWDTDDGYIGCFPQTPADNPRQPPSKDETTPLQPTTRFSEDYDESMEETIKPIRGNKSSNRNSGIFQEMRQQAEAMIQTPPRANTMPVVLMNQGLSTPEFMNMRNISAEFVKIERAFDGAAPGPMAHMLRRPHNAFDNKPHLHPPADSDSQETILPPSAASSECKTPSRRSSPHRRTESIASITSAASIADINIEETKTETGVTLDDIAAFIQGPDPSDGKWECLYENCHKRFGRKENIKSHVQTHLNDRQYQCPTCKKCFVRQHDLKRHAKIHTGIKPYPCECGNSFARHDALTRHRQRGMCIGAFDGIVRKVVKRGRPKKIRPDMEERREKSDRTRRKNRLNSVSSVSSQSGCSDSSAANSPGNGFDGLMDEDPFPDIMDVALSSIPTSATMNPASLGVSSAPMPAISGTMADVFSAMSPANHVSPSAMSNYSHASHISRPATASSHHTTAPLRDEYHGGSTAADLHNPASPAKSVASHYTHLPGTPPELSSSSSPPPTGTSAKFFDLGGDPNSSGISDTSIGLGTTVAAHAAVGSIGCGGGGGSSRAASCIAPNGSIGGGGGGGGGLVAAAMHDNDMLLQFADHEGLVPLDHHHHQGMLLGKYDEDFDAAVSMFTNGEDVFFGTS</sequence>
<comment type="subcellular location">
    <subcellularLocation>
        <location evidence="1">Nucleus</location>
    </subcellularLocation>
</comment>
<name>A0A175VVV4_9PEZI</name>
<evidence type="ECO:0000256" key="2">
    <source>
        <dbReference type="ARBA" id="ARBA00022723"/>
    </source>
</evidence>
<reference evidence="12 13" key="1">
    <citation type="journal article" date="2016" name="Genome Announc.">
        <title>Genome Sequence of Madurella mycetomatis mm55, Isolated from a Human Mycetoma Case in Sudan.</title>
        <authorList>
            <person name="Smit S."/>
            <person name="Derks M.F."/>
            <person name="Bervoets S."/>
            <person name="Fahal A."/>
            <person name="van Leeuwen W."/>
            <person name="van Belkum A."/>
            <person name="van de Sande W.W."/>
        </authorList>
    </citation>
    <scope>NUCLEOTIDE SEQUENCE [LARGE SCALE GENOMIC DNA]</scope>
    <source>
        <strain evidence="13">mm55</strain>
    </source>
</reference>
<evidence type="ECO:0000256" key="9">
    <source>
        <dbReference type="PROSITE-ProRule" id="PRU00042"/>
    </source>
</evidence>
<dbReference type="PROSITE" id="PS50157">
    <property type="entry name" value="ZINC_FINGER_C2H2_2"/>
    <property type="match status" value="2"/>
</dbReference>
<evidence type="ECO:0000256" key="4">
    <source>
        <dbReference type="ARBA" id="ARBA00022771"/>
    </source>
</evidence>
<feature type="compositionally biased region" description="Basic and acidic residues" evidence="10">
    <location>
        <begin position="407"/>
        <end position="419"/>
    </location>
</feature>